<dbReference type="RefSeq" id="WP_017514849.1">
    <property type="nucleotide sequence ID" value="NZ_CP037900.1"/>
</dbReference>
<dbReference type="EMBL" id="CP037900">
    <property type="protein sequence ID" value="QBP09277.1"/>
    <property type="molecule type" value="Genomic_DNA"/>
</dbReference>
<feature type="transmembrane region" description="Helical" evidence="1">
    <location>
        <begin position="73"/>
        <end position="94"/>
    </location>
</feature>
<reference evidence="2 3" key="1">
    <citation type="submission" date="2019-03" db="EMBL/GenBank/DDBJ databases">
        <title>Comparative insights into the high quality Complete genome sequence of highly metal resistant Cupriavidus metallidurans strain BS1 isolated from a gold-copper mine.</title>
        <authorList>
            <person name="Mazhar H.S."/>
            <person name="Rensing C."/>
        </authorList>
    </citation>
    <scope>NUCLEOTIDE SEQUENCE [LARGE SCALE GENOMIC DNA]</scope>
    <source>
        <strain evidence="2 3">BS1</strain>
    </source>
</reference>
<evidence type="ECO:0000313" key="2">
    <source>
        <dbReference type="EMBL" id="QBP09277.1"/>
    </source>
</evidence>
<dbReference type="OrthoDB" id="8858882at2"/>
<name>A0A482INR2_9BURK</name>
<dbReference type="Proteomes" id="UP000253772">
    <property type="component" value="Chromosome c1"/>
</dbReference>
<proteinExistence type="predicted"/>
<feature type="transmembrane region" description="Helical" evidence="1">
    <location>
        <begin position="100"/>
        <end position="119"/>
    </location>
</feature>
<feature type="transmembrane region" description="Helical" evidence="1">
    <location>
        <begin position="49"/>
        <end position="66"/>
    </location>
</feature>
<protein>
    <submittedName>
        <fullName evidence="2">DUF3325 domain-containing protein</fullName>
    </submittedName>
</protein>
<sequence>MSVEPAASVAGLAFAVGGFTWLAQAIERHHADMFGRGSAPSPARVARLRVLGTLALLAALAACVFAEGWAFGVIYWTGLLTIGALTAIGAFTWAPRATPRLARVAIGIGVTTALALICFQ</sequence>
<keyword evidence="1" id="KW-0472">Membrane</keyword>
<organism evidence="2 3">
    <name type="scientific">Cupriavidus metallidurans</name>
    <dbReference type="NCBI Taxonomy" id="119219"/>
    <lineage>
        <taxon>Bacteria</taxon>
        <taxon>Pseudomonadati</taxon>
        <taxon>Pseudomonadota</taxon>
        <taxon>Betaproteobacteria</taxon>
        <taxon>Burkholderiales</taxon>
        <taxon>Burkholderiaceae</taxon>
        <taxon>Cupriavidus</taxon>
    </lineage>
</organism>
<evidence type="ECO:0000313" key="3">
    <source>
        <dbReference type="Proteomes" id="UP000253772"/>
    </source>
</evidence>
<keyword evidence="1" id="KW-0812">Transmembrane</keyword>
<accession>A0A482INR2</accession>
<keyword evidence="1" id="KW-1133">Transmembrane helix</keyword>
<dbReference type="Pfam" id="PF11804">
    <property type="entry name" value="DUF3325"/>
    <property type="match status" value="1"/>
</dbReference>
<dbReference type="AlphaFoldDB" id="A0A482INR2"/>
<dbReference type="InterPro" id="IPR021762">
    <property type="entry name" value="DUF3325"/>
</dbReference>
<gene>
    <name evidence="2" type="ORF">DDF84_005635</name>
</gene>
<evidence type="ECO:0000256" key="1">
    <source>
        <dbReference type="SAM" id="Phobius"/>
    </source>
</evidence>